<dbReference type="PANTHER" id="PTHR24321:SF11">
    <property type="entry name" value="BLR0893 PROTEIN"/>
    <property type="match status" value="1"/>
</dbReference>
<dbReference type="AlphaFoldDB" id="A0A0B5AQX5"/>
<organism evidence="3 4">
    <name type="scientific">Jeotgalibacillus malaysiensis</name>
    <dbReference type="NCBI Taxonomy" id="1508404"/>
    <lineage>
        <taxon>Bacteria</taxon>
        <taxon>Bacillati</taxon>
        <taxon>Bacillota</taxon>
        <taxon>Bacilli</taxon>
        <taxon>Bacillales</taxon>
        <taxon>Caryophanaceae</taxon>
        <taxon>Jeotgalibacillus</taxon>
    </lineage>
</organism>
<dbReference type="SUPFAM" id="SSF51735">
    <property type="entry name" value="NAD(P)-binding Rossmann-fold domains"/>
    <property type="match status" value="1"/>
</dbReference>
<dbReference type="EMBL" id="CP009416">
    <property type="protein sequence ID" value="AJD90489.1"/>
    <property type="molecule type" value="Genomic_DNA"/>
</dbReference>
<evidence type="ECO:0000313" key="4">
    <source>
        <dbReference type="Proteomes" id="UP000031449"/>
    </source>
</evidence>
<dbReference type="Proteomes" id="UP000031449">
    <property type="component" value="Chromosome"/>
</dbReference>
<dbReference type="FunFam" id="3.40.50.720:FF:000084">
    <property type="entry name" value="Short-chain dehydrogenase reductase"/>
    <property type="match status" value="1"/>
</dbReference>
<dbReference type="InterPro" id="IPR002347">
    <property type="entry name" value="SDR_fam"/>
</dbReference>
<dbReference type="GO" id="GO:0008206">
    <property type="term" value="P:bile acid metabolic process"/>
    <property type="evidence" value="ECO:0007669"/>
    <property type="project" value="UniProtKB-ARBA"/>
</dbReference>
<protein>
    <submittedName>
        <fullName evidence="3">Short-chain dehydrogenase</fullName>
    </submittedName>
</protein>
<dbReference type="Pfam" id="PF13561">
    <property type="entry name" value="adh_short_C2"/>
    <property type="match status" value="1"/>
</dbReference>
<dbReference type="HOGENOM" id="CLU_010194_1_0_9"/>
<dbReference type="InterPro" id="IPR020904">
    <property type="entry name" value="Sc_DH/Rdtase_CS"/>
</dbReference>
<accession>A0A0B5AQX5</accession>
<dbReference type="PANTHER" id="PTHR24321">
    <property type="entry name" value="DEHYDROGENASES, SHORT CHAIN"/>
    <property type="match status" value="1"/>
</dbReference>
<evidence type="ECO:0000256" key="2">
    <source>
        <dbReference type="ARBA" id="ARBA00023002"/>
    </source>
</evidence>
<dbReference type="NCBIfam" id="NF005559">
    <property type="entry name" value="PRK07231.1"/>
    <property type="match status" value="1"/>
</dbReference>
<keyword evidence="4" id="KW-1185">Reference proteome</keyword>
<evidence type="ECO:0000256" key="1">
    <source>
        <dbReference type="ARBA" id="ARBA00006484"/>
    </source>
</evidence>
<sequence length="260" mass="27663">MSNEDIESQFKGGNKMINLAGKTAIVTGGASGIGLATVEAFVKKGMNVVLADFNEEGGQAVEEKFKSDQVKYIHVDTGNEESVRSMIEFTVKHFGQLDVLINNAGIGALAETHELSAEDYHKVIAVNQDGVFFGSKFAIREMMKTGGGSIVNTSSILGFVGQAGAFAYNASKGAVNTLTKSLALEYADKKIRVNSVNPGYVESGMVNRAALGDYYDGLVARHPIGRLGVPEEIAHAIVFLCENEFVTGINLLVDGGYTAQ</sequence>
<dbReference type="Gene3D" id="3.40.50.720">
    <property type="entry name" value="NAD(P)-binding Rossmann-like Domain"/>
    <property type="match status" value="1"/>
</dbReference>
<evidence type="ECO:0000313" key="3">
    <source>
        <dbReference type="EMBL" id="AJD90489.1"/>
    </source>
</evidence>
<keyword evidence="2" id="KW-0560">Oxidoreductase</keyword>
<dbReference type="STRING" id="1508404.JMA_11720"/>
<dbReference type="CDD" id="cd05233">
    <property type="entry name" value="SDR_c"/>
    <property type="match status" value="1"/>
</dbReference>
<dbReference type="GO" id="GO:0016491">
    <property type="term" value="F:oxidoreductase activity"/>
    <property type="evidence" value="ECO:0007669"/>
    <property type="project" value="UniProtKB-KW"/>
</dbReference>
<proteinExistence type="inferred from homology"/>
<dbReference type="KEGG" id="jeo:JMA_11720"/>
<reference evidence="3 4" key="1">
    <citation type="submission" date="2014-08" db="EMBL/GenBank/DDBJ databases">
        <title>Complete genome of a marine bacteria Jeotgalibacillus malaysiensis.</title>
        <authorList>
            <person name="Yaakop A.S."/>
            <person name="Chan K.-G."/>
            <person name="Goh K.M."/>
        </authorList>
    </citation>
    <scope>NUCLEOTIDE SEQUENCE [LARGE SCALE GENOMIC DNA]</scope>
    <source>
        <strain evidence="3 4">D5</strain>
    </source>
</reference>
<dbReference type="InterPro" id="IPR036291">
    <property type="entry name" value="NAD(P)-bd_dom_sf"/>
</dbReference>
<name>A0A0B5AQX5_9BACL</name>
<dbReference type="BioCyc" id="JESP1508404:G14D9-10407-MONOMER"/>
<dbReference type="PRINTS" id="PR00080">
    <property type="entry name" value="SDRFAMILY"/>
</dbReference>
<gene>
    <name evidence="3" type="ORF">JMA_11720</name>
</gene>
<dbReference type="PRINTS" id="PR00081">
    <property type="entry name" value="GDHRDH"/>
</dbReference>
<comment type="similarity">
    <text evidence="1">Belongs to the short-chain dehydrogenases/reductases (SDR) family.</text>
</comment>
<dbReference type="PROSITE" id="PS00061">
    <property type="entry name" value="ADH_SHORT"/>
    <property type="match status" value="1"/>
</dbReference>